<dbReference type="Pfam" id="PF00474">
    <property type="entry name" value="SSF"/>
    <property type="match status" value="2"/>
</dbReference>
<dbReference type="PANTHER" id="PTHR42985">
    <property type="entry name" value="SODIUM-COUPLED MONOCARBOXYLATE TRANSPORTER"/>
    <property type="match status" value="1"/>
</dbReference>
<comment type="similarity">
    <text evidence="2 11">Belongs to the sodium:solute symporter (SSF) (TC 2.A.21) family.</text>
</comment>
<feature type="transmembrane region" description="Helical" evidence="12">
    <location>
        <begin position="251"/>
        <end position="277"/>
    </location>
</feature>
<dbReference type="InterPro" id="IPR051163">
    <property type="entry name" value="Sodium:Solute_Symporter_SSF"/>
</dbReference>
<evidence type="ECO:0000256" key="12">
    <source>
        <dbReference type="SAM" id="Phobius"/>
    </source>
</evidence>
<dbReference type="InterPro" id="IPR001734">
    <property type="entry name" value="Na/solute_symporter"/>
</dbReference>
<feature type="transmembrane region" description="Helical" evidence="12">
    <location>
        <begin position="47"/>
        <end position="65"/>
    </location>
</feature>
<feature type="transmembrane region" description="Helical" evidence="12">
    <location>
        <begin position="213"/>
        <end position="230"/>
    </location>
</feature>
<dbReference type="STRING" id="1965070.A0A3S3QN60"/>
<feature type="transmembrane region" description="Helical" evidence="12">
    <location>
        <begin position="311"/>
        <end position="335"/>
    </location>
</feature>
<dbReference type="PANTHER" id="PTHR42985:SF40">
    <property type="entry name" value="LD47995P-RELATED"/>
    <property type="match status" value="1"/>
</dbReference>
<dbReference type="GO" id="GO:0015293">
    <property type="term" value="F:symporter activity"/>
    <property type="evidence" value="ECO:0007669"/>
    <property type="project" value="TreeGrafter"/>
</dbReference>
<dbReference type="GO" id="GO:0005886">
    <property type="term" value="C:plasma membrane"/>
    <property type="evidence" value="ECO:0007669"/>
    <property type="project" value="UniProtKB-SubCell"/>
</dbReference>
<dbReference type="InterPro" id="IPR038377">
    <property type="entry name" value="Na/Glc_symporter_sf"/>
</dbReference>
<dbReference type="EMBL" id="NCKU01001727">
    <property type="protein sequence ID" value="RWS11390.1"/>
    <property type="molecule type" value="Genomic_DNA"/>
</dbReference>
<keyword evidence="4" id="KW-1003">Cell membrane</keyword>
<gene>
    <name evidence="13" type="ORF">B4U79_03560</name>
</gene>
<feature type="transmembrane region" description="Helical" evidence="12">
    <location>
        <begin position="77"/>
        <end position="99"/>
    </location>
</feature>
<keyword evidence="5 12" id="KW-0812">Transmembrane</keyword>
<reference evidence="13 14" key="1">
    <citation type="journal article" date="2018" name="Gigascience">
        <title>Genomes of trombidid mites reveal novel predicted allergens and laterally-transferred genes associated with secondary metabolism.</title>
        <authorList>
            <person name="Dong X."/>
            <person name="Chaisiri K."/>
            <person name="Xia D."/>
            <person name="Armstrong S.D."/>
            <person name="Fang Y."/>
            <person name="Donnelly M.J."/>
            <person name="Kadowaki T."/>
            <person name="McGarry J.W."/>
            <person name="Darby A.C."/>
            <person name="Makepeace B.L."/>
        </authorList>
    </citation>
    <scope>NUCLEOTIDE SEQUENCE [LARGE SCALE GENOMIC DNA]</scope>
    <source>
        <strain evidence="13">UoL-WK</strain>
    </source>
</reference>
<feature type="transmembrane region" description="Helical" evidence="12">
    <location>
        <begin position="355"/>
        <end position="377"/>
    </location>
</feature>
<dbReference type="PROSITE" id="PS50283">
    <property type="entry name" value="NA_SOLUT_SYMP_3"/>
    <property type="match status" value="1"/>
</dbReference>
<comment type="caution">
    <text evidence="13">The sequence shown here is derived from an EMBL/GenBank/DDBJ whole genome shotgun (WGS) entry which is preliminary data.</text>
</comment>
<keyword evidence="6 12" id="KW-1133">Transmembrane helix</keyword>
<evidence type="ECO:0000256" key="10">
    <source>
        <dbReference type="ARBA" id="ARBA00023201"/>
    </source>
</evidence>
<evidence type="ECO:0000256" key="7">
    <source>
        <dbReference type="ARBA" id="ARBA00023053"/>
    </source>
</evidence>
<feature type="transmembrane region" description="Helical" evidence="12">
    <location>
        <begin position="164"/>
        <end position="193"/>
    </location>
</feature>
<evidence type="ECO:0000256" key="2">
    <source>
        <dbReference type="ARBA" id="ARBA00006434"/>
    </source>
</evidence>
<feature type="transmembrane region" description="Helical" evidence="12">
    <location>
        <begin position="383"/>
        <end position="405"/>
    </location>
</feature>
<protein>
    <submittedName>
        <fullName evidence="13">Sodium-coupled monocarboxylate transporter 1-like protein 1</fullName>
    </submittedName>
</protein>
<evidence type="ECO:0000256" key="5">
    <source>
        <dbReference type="ARBA" id="ARBA00022692"/>
    </source>
</evidence>
<evidence type="ECO:0000313" key="14">
    <source>
        <dbReference type="Proteomes" id="UP000285301"/>
    </source>
</evidence>
<feature type="transmembrane region" description="Helical" evidence="12">
    <location>
        <begin position="6"/>
        <end position="26"/>
    </location>
</feature>
<keyword evidence="3" id="KW-0813">Transport</keyword>
<keyword evidence="10" id="KW-0739">Sodium transport</keyword>
<keyword evidence="8" id="KW-0406">Ion transport</keyword>
<evidence type="ECO:0000256" key="11">
    <source>
        <dbReference type="RuleBase" id="RU362091"/>
    </source>
</evidence>
<evidence type="ECO:0000256" key="9">
    <source>
        <dbReference type="ARBA" id="ARBA00023136"/>
    </source>
</evidence>
<evidence type="ECO:0000256" key="3">
    <source>
        <dbReference type="ARBA" id="ARBA00022448"/>
    </source>
</evidence>
<dbReference type="OrthoDB" id="6132759at2759"/>
<evidence type="ECO:0000313" key="13">
    <source>
        <dbReference type="EMBL" id="RWS11390.1"/>
    </source>
</evidence>
<evidence type="ECO:0000256" key="4">
    <source>
        <dbReference type="ARBA" id="ARBA00022475"/>
    </source>
</evidence>
<name>A0A3S3QN60_9ACAR</name>
<keyword evidence="7" id="KW-0915">Sodium</keyword>
<organism evidence="13 14">
    <name type="scientific">Dinothrombium tinctorium</name>
    <dbReference type="NCBI Taxonomy" id="1965070"/>
    <lineage>
        <taxon>Eukaryota</taxon>
        <taxon>Metazoa</taxon>
        <taxon>Ecdysozoa</taxon>
        <taxon>Arthropoda</taxon>
        <taxon>Chelicerata</taxon>
        <taxon>Arachnida</taxon>
        <taxon>Acari</taxon>
        <taxon>Acariformes</taxon>
        <taxon>Trombidiformes</taxon>
        <taxon>Prostigmata</taxon>
        <taxon>Anystina</taxon>
        <taxon>Parasitengona</taxon>
        <taxon>Trombidioidea</taxon>
        <taxon>Trombidiidae</taxon>
        <taxon>Dinothrombium</taxon>
    </lineage>
</organism>
<keyword evidence="9 12" id="KW-0472">Membrane</keyword>
<dbReference type="GO" id="GO:0006814">
    <property type="term" value="P:sodium ion transport"/>
    <property type="evidence" value="ECO:0007669"/>
    <property type="project" value="UniProtKB-KW"/>
</dbReference>
<feature type="transmembrane region" description="Helical" evidence="12">
    <location>
        <begin position="135"/>
        <end position="157"/>
    </location>
</feature>
<keyword evidence="14" id="KW-1185">Reference proteome</keyword>
<proteinExistence type="inferred from homology"/>
<evidence type="ECO:0000256" key="6">
    <source>
        <dbReference type="ARBA" id="ARBA00022989"/>
    </source>
</evidence>
<feature type="transmembrane region" description="Helical" evidence="12">
    <location>
        <begin position="111"/>
        <end position="129"/>
    </location>
</feature>
<accession>A0A3S3QN60</accession>
<dbReference type="AlphaFoldDB" id="A0A3S3QN60"/>
<comment type="subcellular location">
    <subcellularLocation>
        <location evidence="1">Cell membrane</location>
        <topology evidence="1">Multi-pass membrane protein</topology>
    </subcellularLocation>
</comment>
<dbReference type="Proteomes" id="UP000285301">
    <property type="component" value="Unassembled WGS sequence"/>
</dbReference>
<feature type="transmembrane region" description="Helical" evidence="12">
    <location>
        <begin position="487"/>
        <end position="510"/>
    </location>
</feature>
<sequence length="569" mass="61824">MTSFSVIDCLVLIVMLAISIAISIYYGCTGRQVTNEDFLMGGRKMGVIPVAISLVASFVSPSTIMGLPSEVYFRGSMLIATVIGTISSAIITAELFLPLYHRAKLTSVNTIPWLAVILYIPAVMLKSLSDLSETWSILISGLIVTFYTSIGGLKAVVWTDVIQFAIIFAGLLAIIIKGTFEIGGVSTVLQRSIDGKRIDFSNFKFNPYMPNDFWSIALGSIVLFTGSSCTGQITIQRTCSLSTLAKAKKSLYCALIGFLIATFIYVYIGLLIFAYYYTCDPFVSSKISRVDEIVQFYIIDSMKNIKGLPGLFVASICSASLSSLSSGVNAIAAILWEDVISKFFEKATRKKSLLIIKLIAATVGLLITTVAFCVPLLGNILEAFFTLAGAAICPIFAVFLMGVLFPFVNTKGAIVSLISSAFVCSVINIGAIINKRPFIALQTSTDSCDDFNSTSDLTSLPFSALRNHTIPIYEPKGLNRLFHISQFMVPVLGFTLTVVIGVIVSILTGCNRSTKIDLKTVNPFAAKLFRLRSVKEKINERDSSEAEVIILSSKNCDKTGDENLKFLKV</sequence>
<dbReference type="Gene3D" id="1.20.1730.10">
    <property type="entry name" value="Sodium/glucose cotransporter"/>
    <property type="match status" value="1"/>
</dbReference>
<evidence type="ECO:0000256" key="1">
    <source>
        <dbReference type="ARBA" id="ARBA00004651"/>
    </source>
</evidence>
<evidence type="ECO:0000256" key="8">
    <source>
        <dbReference type="ARBA" id="ARBA00023065"/>
    </source>
</evidence>
<feature type="transmembrane region" description="Helical" evidence="12">
    <location>
        <begin position="412"/>
        <end position="433"/>
    </location>
</feature>